<dbReference type="GO" id="GO:0034455">
    <property type="term" value="C:t-UTP complex"/>
    <property type="evidence" value="ECO:0007669"/>
    <property type="project" value="TreeGrafter"/>
</dbReference>
<dbReference type="OMA" id="FCERTIP"/>
<reference evidence="1" key="2">
    <citation type="submission" date="2025-09" db="UniProtKB">
        <authorList>
            <consortium name="Ensembl"/>
        </authorList>
    </citation>
    <scope>IDENTIFICATION</scope>
</reference>
<reference evidence="1" key="1">
    <citation type="submission" date="2025-08" db="UniProtKB">
        <authorList>
            <consortium name="Ensembl"/>
        </authorList>
    </citation>
    <scope>IDENTIFICATION</scope>
</reference>
<protein>
    <submittedName>
        <fullName evidence="1">UTP4 small subunit processome component</fullName>
    </submittedName>
</protein>
<dbReference type="PANTHER" id="PTHR44163:SF1">
    <property type="entry name" value="U3 SMALL NUCLEOLAR RNA-ASSOCIATED PROTEIN 4 HOMOLOG"/>
    <property type="match status" value="1"/>
</dbReference>
<dbReference type="InterPro" id="IPR011047">
    <property type="entry name" value="Quinoprotein_ADH-like_sf"/>
</dbReference>
<dbReference type="GO" id="GO:0003723">
    <property type="term" value="F:RNA binding"/>
    <property type="evidence" value="ECO:0007669"/>
    <property type="project" value="TreeGrafter"/>
</dbReference>
<dbReference type="InterPro" id="IPR015943">
    <property type="entry name" value="WD40/YVTN_repeat-like_dom_sf"/>
</dbReference>
<organism evidence="1 2">
    <name type="scientific">Eptatretus burgeri</name>
    <name type="common">Inshore hagfish</name>
    <dbReference type="NCBI Taxonomy" id="7764"/>
    <lineage>
        <taxon>Eukaryota</taxon>
        <taxon>Metazoa</taxon>
        <taxon>Chordata</taxon>
        <taxon>Craniata</taxon>
        <taxon>Vertebrata</taxon>
        <taxon>Cyclostomata</taxon>
        <taxon>Myxini</taxon>
        <taxon>Myxiniformes</taxon>
        <taxon>Myxinidae</taxon>
        <taxon>Eptatretinae</taxon>
        <taxon>Eptatretus</taxon>
    </lineage>
</organism>
<dbReference type="GeneTree" id="ENSGT00940000153533"/>
<dbReference type="GO" id="GO:0000462">
    <property type="term" value="P:maturation of SSU-rRNA from tricistronic rRNA transcript (SSU-rRNA, 5.8S rRNA, LSU-rRNA)"/>
    <property type="evidence" value="ECO:0007669"/>
    <property type="project" value="InterPro"/>
</dbReference>
<dbReference type="Proteomes" id="UP000694388">
    <property type="component" value="Unplaced"/>
</dbReference>
<dbReference type="InterPro" id="IPR046351">
    <property type="entry name" value="UTP4"/>
</dbReference>
<sequence>MTLYKVHRVRFFSYFPEPVCCMAYDSNTASLAVARKGGSLEIYNMADNYFCERTIPGHGKDSIQALCWASEKRLFAVGLDGILTEFDLQRLRIRSSMDAFAGPLWCLAASHLGSSLAVRFTIFTCHAVLSISFSFGTIPVQMAVGRRDYHTIASETVVWAVGWLDGGVVAGAESTGRVQLWETTHGTLLHTFDLCSVDVRSLAVVEFYVGTAEGRVIELQQMDGSAGVDRQWVCTRRFRSHSHDVCALACCEDFVVSGGECLVRSIDKILDLSAFGEQLLNFFFLLFFFSLSNFWVGVDRFTVPFDSNCSLFFQKGKDEIACSAVSSSGEWIAYSTVRRVNVYKIASSVRKLPETVHSALCLAFVPHSAKLVVASPDHHLHIVRPDVTRPKLLHSFRSQEGAGKKSVLEFDVSKKKYTPWSLMHAVDMPKRWLERDTPVTHITFNCSQKNVIILHDTYRFSFFDKTKVSTFFFFFFQPLLFVDVLGEDWVVVVERNVDEMQTQLPKAILQKKFGI</sequence>
<dbReference type="SUPFAM" id="SSF50998">
    <property type="entry name" value="Quinoprotein alcohol dehydrogenase-like"/>
    <property type="match status" value="1"/>
</dbReference>
<dbReference type="AlphaFoldDB" id="A0A8C4NDK6"/>
<accession>A0A8C4NDK6</accession>
<dbReference type="Ensembl" id="ENSEBUT00000005438.1">
    <property type="protein sequence ID" value="ENSEBUP00000005000.1"/>
    <property type="gene ID" value="ENSEBUG00000003435.1"/>
</dbReference>
<keyword evidence="2" id="KW-1185">Reference proteome</keyword>
<dbReference type="Gene3D" id="2.130.10.10">
    <property type="entry name" value="YVTN repeat-like/Quinoprotein amine dehydrogenase"/>
    <property type="match status" value="3"/>
</dbReference>
<dbReference type="PANTHER" id="PTHR44163">
    <property type="entry name" value="U3 SMALL NUCLEOLAR RNA-ASSOCIATED PROTEIN 4 HOMOLOG"/>
    <property type="match status" value="1"/>
</dbReference>
<dbReference type="GO" id="GO:0032040">
    <property type="term" value="C:small-subunit processome"/>
    <property type="evidence" value="ECO:0007669"/>
    <property type="project" value="TreeGrafter"/>
</dbReference>
<dbReference type="GO" id="GO:0030686">
    <property type="term" value="C:90S preribosome"/>
    <property type="evidence" value="ECO:0007669"/>
    <property type="project" value="InterPro"/>
</dbReference>
<dbReference type="InterPro" id="IPR001680">
    <property type="entry name" value="WD40_rpt"/>
</dbReference>
<evidence type="ECO:0000313" key="1">
    <source>
        <dbReference type="Ensembl" id="ENSEBUP00000005000.1"/>
    </source>
</evidence>
<name>A0A8C4NDK6_EPTBU</name>
<evidence type="ECO:0000313" key="2">
    <source>
        <dbReference type="Proteomes" id="UP000694388"/>
    </source>
</evidence>
<dbReference type="SMART" id="SM00320">
    <property type="entry name" value="WD40"/>
    <property type="match status" value="6"/>
</dbReference>
<proteinExistence type="predicted"/>